<evidence type="ECO:0000313" key="2">
    <source>
        <dbReference type="Proteomes" id="UP001058072"/>
    </source>
</evidence>
<organism evidence="1 2">
    <name type="scientific">Turicibacter bilis</name>
    <dbReference type="NCBI Taxonomy" id="2735723"/>
    <lineage>
        <taxon>Bacteria</taxon>
        <taxon>Bacillati</taxon>
        <taxon>Bacillota</taxon>
        <taxon>Erysipelotrichia</taxon>
        <taxon>Erysipelotrichales</taxon>
        <taxon>Turicibacteraceae</taxon>
        <taxon>Turicibacter</taxon>
    </lineage>
</organism>
<dbReference type="RefSeq" id="WP_212724496.1">
    <property type="nucleotide sequence ID" value="NZ_CP071250.1"/>
</dbReference>
<sequence>MKKRTLYLTTGLLLVSILGVSTNVVSNHLKAVEAADNLNNIVDANESTELEKDIREVAFNQLSDEQKSLIKGTWEEAKTETIIAQPETAILYDESYAGKEVIAVEFNLNVAHKPNNMIVLVSQENSKLIGLGLID</sequence>
<reference evidence="1" key="1">
    <citation type="submission" date="2021-03" db="EMBL/GenBank/DDBJ databases">
        <title>Comparative Genomics and Metabolomics in the genus Turicibacter.</title>
        <authorList>
            <person name="Maki J."/>
            <person name="Looft T."/>
        </authorList>
    </citation>
    <scope>NUCLEOTIDE SEQUENCE</scope>
    <source>
        <strain evidence="1">ISU324</strain>
    </source>
</reference>
<dbReference type="AlphaFoldDB" id="A0A9Q9CP02"/>
<accession>A0A9Q9CP02</accession>
<gene>
    <name evidence="1" type="ORF">J0J70_02435</name>
</gene>
<proteinExistence type="predicted"/>
<dbReference type="Proteomes" id="UP001058072">
    <property type="component" value="Chromosome"/>
</dbReference>
<name>A0A9Q9CP02_9FIRM</name>
<dbReference type="EMBL" id="CP071250">
    <property type="protein sequence ID" value="UUF08886.1"/>
    <property type="molecule type" value="Genomic_DNA"/>
</dbReference>
<evidence type="ECO:0000313" key="1">
    <source>
        <dbReference type="EMBL" id="UUF08886.1"/>
    </source>
</evidence>
<protein>
    <submittedName>
        <fullName evidence="1">Uncharacterized protein</fullName>
    </submittedName>
</protein>